<name>A0ACA6AWL5_EHRCJ</name>
<evidence type="ECO:0000313" key="1">
    <source>
        <dbReference type="EMBL" id="AAZ68755.1"/>
    </source>
</evidence>
<organism evidence="1 2">
    <name type="scientific">Ehrlichia canis (strain Jake)</name>
    <dbReference type="NCBI Taxonomy" id="269484"/>
    <lineage>
        <taxon>Bacteria</taxon>
        <taxon>Pseudomonadati</taxon>
        <taxon>Pseudomonadota</taxon>
        <taxon>Alphaproteobacteria</taxon>
        <taxon>Rickettsiales</taxon>
        <taxon>Anaplasmataceae</taxon>
        <taxon>Ehrlichia</taxon>
    </lineage>
</organism>
<protein>
    <submittedName>
        <fullName evidence="1">Uncharacterized protein</fullName>
    </submittedName>
</protein>
<sequence>MCERSLNVIIALLALLALLIVVLLCAVIYKCHVDCQNERQRSSEIEEMKLLLRGQPQAILEPDVDREKIEKLCEEKFKNQLKEQQKANSDLQSKLKSLEKTNKHLAEVVSSLKKHGVIINRKNTELTEQCSMLRKNCAQLGVVCRKLGYDNKVLMRDAQVVFNAGFYSFKEAVDGMLQISAEIELLLLKRNERIDALTVGEIEYHLLTLRTILMDLEKQEKKSQKQPTQQVKAASVLPCSDQDNNKAA</sequence>
<dbReference type="EMBL" id="CP000107">
    <property type="protein sequence ID" value="AAZ68755.1"/>
    <property type="molecule type" value="Genomic_DNA"/>
</dbReference>
<reference evidence="2" key="1">
    <citation type="journal article" date="2006" name="J. Bacteriol.">
        <title>The genome of the obligately intracellular bacterium Ehrlichia canis reveals themes of complex membrane structure and immune evasion strategies.</title>
        <authorList>
            <person name="Mavromatis K."/>
            <person name="Doyle C.K."/>
            <person name="Lykidis A."/>
            <person name="Ivanova N."/>
            <person name="Francino M.P."/>
            <person name="Chain P."/>
            <person name="Shin M."/>
            <person name="Malfatti S."/>
            <person name="Larimer F."/>
            <person name="Copeland A."/>
            <person name="Detter J.C."/>
            <person name="Land M."/>
            <person name="Richardson P.M."/>
            <person name="Yu X.J."/>
            <person name="Walker D.H."/>
            <person name="McBride J.W."/>
            <person name="Kyrpides N.C."/>
        </authorList>
    </citation>
    <scope>NUCLEOTIDE SEQUENCE [LARGE SCALE GENOMIC DNA]</scope>
    <source>
        <strain evidence="2">Jake</strain>
    </source>
</reference>
<accession>A0ACA6AWL5</accession>
<keyword evidence="2" id="KW-1185">Reference proteome</keyword>
<evidence type="ECO:0000313" key="2">
    <source>
        <dbReference type="Proteomes" id="UP000000435"/>
    </source>
</evidence>
<dbReference type="Proteomes" id="UP000000435">
    <property type="component" value="Chromosome"/>
</dbReference>
<proteinExistence type="predicted"/>
<gene>
    <name evidence="1" type="ordered locus">Ecaj_0723</name>
</gene>